<keyword evidence="1" id="KW-0472">Membrane</keyword>
<dbReference type="CTD" id="4509"/>
<proteinExistence type="predicted"/>
<evidence type="ECO:0000313" key="2">
    <source>
        <dbReference type="EMBL" id="QNG57220.1"/>
    </source>
</evidence>
<keyword evidence="2" id="KW-0496">Mitochondrion</keyword>
<dbReference type="RefSeq" id="YP_009971625.1">
    <property type="nucleotide sequence ID" value="NC_051928.1"/>
</dbReference>
<protein>
    <submittedName>
        <fullName evidence="2">ATP synthase F0 subunit 8</fullName>
    </submittedName>
</protein>
<sequence>MPQLDLAWFLFNFTIAWSLIFLVLLLLFNQNWKSEINQNENNISNPSHTNQWRW</sequence>
<keyword evidence="1" id="KW-0812">Transmembrane</keyword>
<dbReference type="GeneID" id="60455587"/>
<dbReference type="EMBL" id="MT084774">
    <property type="protein sequence ID" value="QNG57220.1"/>
    <property type="molecule type" value="Genomic_DNA"/>
</dbReference>
<gene>
    <name evidence="2" type="primary">ATP8</name>
</gene>
<dbReference type="AlphaFoldDB" id="A0A7G7MWL1"/>
<keyword evidence="1" id="KW-1133">Transmembrane helix</keyword>
<geneLocation type="mitochondrion" evidence="2"/>
<name>A0A7G7MWL1_HOLED</name>
<evidence type="ECO:0000256" key="1">
    <source>
        <dbReference type="SAM" id="Phobius"/>
    </source>
</evidence>
<accession>A0A7G7MWL1</accession>
<feature type="transmembrane region" description="Helical" evidence="1">
    <location>
        <begin position="6"/>
        <end position="28"/>
    </location>
</feature>
<reference evidence="2" key="1">
    <citation type="submission" date="2020-02" db="EMBL/GenBank/DDBJ databases">
        <title>The complete mitochondrial genome of Holothuria edulis.</title>
        <authorList>
            <person name="Wen J."/>
        </authorList>
    </citation>
    <scope>NUCLEOTIDE SEQUENCE</scope>
</reference>
<organism evidence="2">
    <name type="scientific">Holothuria edulis</name>
    <name type="common">Edible sea cucumber</name>
    <name type="synonym">Halodeima edulis</name>
    <dbReference type="NCBI Taxonomy" id="206668"/>
    <lineage>
        <taxon>Eukaryota</taxon>
        <taxon>Metazoa</taxon>
        <taxon>Echinodermata</taxon>
        <taxon>Eleutherozoa</taxon>
        <taxon>Echinozoa</taxon>
        <taxon>Holothuroidea</taxon>
        <taxon>Aspidochirotacea</taxon>
        <taxon>Aspidochirotida</taxon>
        <taxon>Holothuriidae</taxon>
        <taxon>Holothuria</taxon>
    </lineage>
</organism>